<accession>X1E8C9</accession>
<evidence type="ECO:0000313" key="1">
    <source>
        <dbReference type="EMBL" id="GAH29516.1"/>
    </source>
</evidence>
<comment type="caution">
    <text evidence="1">The sequence shown here is derived from an EMBL/GenBank/DDBJ whole genome shotgun (WGS) entry which is preliminary data.</text>
</comment>
<proteinExistence type="predicted"/>
<dbReference type="EMBL" id="BARU01000253">
    <property type="protein sequence ID" value="GAH29516.1"/>
    <property type="molecule type" value="Genomic_DNA"/>
</dbReference>
<gene>
    <name evidence="1" type="ORF">S03H2_00967</name>
</gene>
<sequence length="193" mass="20056">MKKVILAFLHDGLLYTPWSIGDVMVKGLKSPSSPVTVSFSVAEAAPNAYEQNQINLSLNVLDQEVFVVTGVNLDVLPPDALAGTDTRVRGQLSSTSRDSIGSLSTSNVIAIARDDIRSAGFTDGGVGFSASFGESPAIGMDYLAIIATNDFFVAVEGAGNLGAKAMTGKLYGYRAIADAATFAALTQSELLSA</sequence>
<reference evidence="1" key="1">
    <citation type="journal article" date="2014" name="Front. Microbiol.">
        <title>High frequency of phylogenetically diverse reductive dehalogenase-homologous genes in deep subseafloor sedimentary metagenomes.</title>
        <authorList>
            <person name="Kawai M."/>
            <person name="Futagami T."/>
            <person name="Toyoda A."/>
            <person name="Takaki Y."/>
            <person name="Nishi S."/>
            <person name="Hori S."/>
            <person name="Arai W."/>
            <person name="Tsubouchi T."/>
            <person name="Morono Y."/>
            <person name="Uchiyama I."/>
            <person name="Ito T."/>
            <person name="Fujiyama A."/>
            <person name="Inagaki F."/>
            <person name="Takami H."/>
        </authorList>
    </citation>
    <scope>NUCLEOTIDE SEQUENCE</scope>
    <source>
        <strain evidence="1">Expedition CK06-06</strain>
    </source>
</reference>
<protein>
    <submittedName>
        <fullName evidence="1">Uncharacterized protein</fullName>
    </submittedName>
</protein>
<name>X1E8C9_9ZZZZ</name>
<dbReference type="AlphaFoldDB" id="X1E8C9"/>
<organism evidence="1">
    <name type="scientific">marine sediment metagenome</name>
    <dbReference type="NCBI Taxonomy" id="412755"/>
    <lineage>
        <taxon>unclassified sequences</taxon>
        <taxon>metagenomes</taxon>
        <taxon>ecological metagenomes</taxon>
    </lineage>
</organism>